<keyword evidence="3" id="KW-1185">Reference proteome</keyword>
<dbReference type="OrthoDB" id="6682367at2759"/>
<dbReference type="AlphaFoldDB" id="A0A8S1D4Y1"/>
<dbReference type="EMBL" id="CADEPI010000129">
    <property type="protein sequence ID" value="CAB3376557.1"/>
    <property type="molecule type" value="Genomic_DNA"/>
</dbReference>
<dbReference type="SMART" id="SM00516">
    <property type="entry name" value="SEC14"/>
    <property type="match status" value="1"/>
</dbReference>
<dbReference type="PANTHER" id="PTHR10174:SF216">
    <property type="entry name" value="CRAL-TRIO DOMAIN-CONTAINING PROTEIN-RELATED"/>
    <property type="match status" value="1"/>
</dbReference>
<accession>A0A8S1D4Y1</accession>
<dbReference type="PANTHER" id="PTHR10174">
    <property type="entry name" value="ALPHA-TOCOPHEROL TRANSFER PROTEIN-RELATED"/>
    <property type="match status" value="1"/>
</dbReference>
<evidence type="ECO:0000259" key="1">
    <source>
        <dbReference type="PROSITE" id="PS50191"/>
    </source>
</evidence>
<gene>
    <name evidence="2" type="ORF">CLODIP_2_CD06045</name>
</gene>
<evidence type="ECO:0000313" key="3">
    <source>
        <dbReference type="Proteomes" id="UP000494165"/>
    </source>
</evidence>
<dbReference type="Gene3D" id="3.40.525.10">
    <property type="entry name" value="CRAL-TRIO lipid binding domain"/>
    <property type="match status" value="1"/>
</dbReference>
<dbReference type="Gene3D" id="1.10.8.20">
    <property type="entry name" value="N-terminal domain of phosphatidylinositol transfer protein sec14p"/>
    <property type="match status" value="1"/>
</dbReference>
<comment type="caution">
    <text evidence="2">The sequence shown here is derived from an EMBL/GenBank/DDBJ whole genome shotgun (WGS) entry which is preliminary data.</text>
</comment>
<name>A0A8S1D4Y1_9INSE</name>
<dbReference type="InterPro" id="IPR036273">
    <property type="entry name" value="CRAL/TRIO_N_dom_sf"/>
</dbReference>
<organism evidence="2 3">
    <name type="scientific">Cloeon dipterum</name>
    <dbReference type="NCBI Taxonomy" id="197152"/>
    <lineage>
        <taxon>Eukaryota</taxon>
        <taxon>Metazoa</taxon>
        <taxon>Ecdysozoa</taxon>
        <taxon>Arthropoda</taxon>
        <taxon>Hexapoda</taxon>
        <taxon>Insecta</taxon>
        <taxon>Pterygota</taxon>
        <taxon>Palaeoptera</taxon>
        <taxon>Ephemeroptera</taxon>
        <taxon>Pisciforma</taxon>
        <taxon>Baetidae</taxon>
        <taxon>Cloeon</taxon>
    </lineage>
</organism>
<dbReference type="PROSITE" id="PS50191">
    <property type="entry name" value="CRAL_TRIO"/>
    <property type="match status" value="1"/>
</dbReference>
<sequence>MEDDVGTLKIRPLSPELLEYAIKKLNEDPKRREADVKAIREWLKKQTHIIADPSDQLIVSFLRGCKWSLEKTKVKLDMFYTMRTMAPELFKNRDLNKDAKLREIIENTYFFPTGHDFEGRKVYMMVIGKDDPEGKIKMEDVIRMNFVMMDYMVMHDDETIVKGIVQVGDLAMMKMAYATQMMPSFMKKINVCFEEGYPFRPQAMHMINMPSFFEKVMKFFQSFQKEKITRRQAVYGSNWEKMYETVPKKIMPNEYGGEAGTIDSLSKKFAKELLEFNDWLIADEKNGVDEKKRIGRAKTKEDLFGMEGSFRQLEFD</sequence>
<reference evidence="2 3" key="1">
    <citation type="submission" date="2020-04" db="EMBL/GenBank/DDBJ databases">
        <authorList>
            <person name="Alioto T."/>
            <person name="Alioto T."/>
            <person name="Gomez Garrido J."/>
        </authorList>
    </citation>
    <scope>NUCLEOTIDE SEQUENCE [LARGE SCALE GENOMIC DNA]</scope>
</reference>
<evidence type="ECO:0000313" key="2">
    <source>
        <dbReference type="EMBL" id="CAB3376557.1"/>
    </source>
</evidence>
<dbReference type="PRINTS" id="PR00180">
    <property type="entry name" value="CRETINALDHBP"/>
</dbReference>
<dbReference type="InterPro" id="IPR036865">
    <property type="entry name" value="CRAL-TRIO_dom_sf"/>
</dbReference>
<protein>
    <recommendedName>
        <fullName evidence="1">CRAL-TRIO domain-containing protein</fullName>
    </recommendedName>
</protein>
<dbReference type="Proteomes" id="UP000494165">
    <property type="component" value="Unassembled WGS sequence"/>
</dbReference>
<proteinExistence type="predicted"/>
<dbReference type="GO" id="GO:1902936">
    <property type="term" value="F:phosphatidylinositol bisphosphate binding"/>
    <property type="evidence" value="ECO:0007669"/>
    <property type="project" value="TreeGrafter"/>
</dbReference>
<dbReference type="CDD" id="cd00170">
    <property type="entry name" value="SEC14"/>
    <property type="match status" value="1"/>
</dbReference>
<dbReference type="Gene3D" id="1.20.5.1200">
    <property type="entry name" value="Alpha-tocopherol transfer"/>
    <property type="match status" value="1"/>
</dbReference>
<dbReference type="Pfam" id="PF00650">
    <property type="entry name" value="CRAL_TRIO"/>
    <property type="match status" value="1"/>
</dbReference>
<dbReference type="SUPFAM" id="SSF52087">
    <property type="entry name" value="CRAL/TRIO domain"/>
    <property type="match status" value="1"/>
</dbReference>
<feature type="domain" description="CRAL-TRIO" evidence="1">
    <location>
        <begin position="97"/>
        <end position="263"/>
    </location>
</feature>
<dbReference type="SUPFAM" id="SSF46938">
    <property type="entry name" value="CRAL/TRIO N-terminal domain"/>
    <property type="match status" value="1"/>
</dbReference>
<dbReference type="GO" id="GO:0016020">
    <property type="term" value="C:membrane"/>
    <property type="evidence" value="ECO:0007669"/>
    <property type="project" value="TreeGrafter"/>
</dbReference>
<dbReference type="InterPro" id="IPR001251">
    <property type="entry name" value="CRAL-TRIO_dom"/>
</dbReference>